<dbReference type="EMBL" id="MU273591">
    <property type="protein sequence ID" value="KAI0031158.1"/>
    <property type="molecule type" value="Genomic_DNA"/>
</dbReference>
<comment type="caution">
    <text evidence="1">The sequence shown here is derived from an EMBL/GenBank/DDBJ whole genome shotgun (WGS) entry which is preliminary data.</text>
</comment>
<dbReference type="Proteomes" id="UP000814128">
    <property type="component" value="Unassembled WGS sequence"/>
</dbReference>
<protein>
    <submittedName>
        <fullName evidence="1">Inner centromere protein</fullName>
    </submittedName>
</protein>
<keyword evidence="2" id="KW-1185">Reference proteome</keyword>
<gene>
    <name evidence="1" type="ORF">K488DRAFT_52680</name>
</gene>
<accession>A0ACB8QHV9</accession>
<name>A0ACB8QHV9_9AGAM</name>
<reference evidence="1" key="1">
    <citation type="submission" date="2021-02" db="EMBL/GenBank/DDBJ databases">
        <authorList>
            <consortium name="DOE Joint Genome Institute"/>
            <person name="Ahrendt S."/>
            <person name="Looney B.P."/>
            <person name="Miyauchi S."/>
            <person name="Morin E."/>
            <person name="Drula E."/>
            <person name="Courty P.E."/>
            <person name="Chicoki N."/>
            <person name="Fauchery L."/>
            <person name="Kohler A."/>
            <person name="Kuo A."/>
            <person name="Labutti K."/>
            <person name="Pangilinan J."/>
            <person name="Lipzen A."/>
            <person name="Riley R."/>
            <person name="Andreopoulos W."/>
            <person name="He G."/>
            <person name="Johnson J."/>
            <person name="Barry K.W."/>
            <person name="Grigoriev I.V."/>
            <person name="Nagy L."/>
            <person name="Hibbett D."/>
            <person name="Henrissat B."/>
            <person name="Matheny P.B."/>
            <person name="Labbe J."/>
            <person name="Martin F."/>
        </authorList>
    </citation>
    <scope>NUCLEOTIDE SEQUENCE</scope>
    <source>
        <strain evidence="1">EC-137</strain>
    </source>
</reference>
<evidence type="ECO:0000313" key="1">
    <source>
        <dbReference type="EMBL" id="KAI0031158.1"/>
    </source>
</evidence>
<proteinExistence type="predicted"/>
<sequence length="124" mass="14061">MESKAGKGPHAGPSKPPPTAQQEPEWIDLPEPDSEYSNSEDEGKTKNYEVADWAQSPSLMAQLSQQQTLDPDDIFGPIRPLRMEDMFRTRQSRFRARTSSANWSGPDGLTEMEAREYARRMGFQ</sequence>
<organism evidence="1 2">
    <name type="scientific">Vararia minispora EC-137</name>
    <dbReference type="NCBI Taxonomy" id="1314806"/>
    <lineage>
        <taxon>Eukaryota</taxon>
        <taxon>Fungi</taxon>
        <taxon>Dikarya</taxon>
        <taxon>Basidiomycota</taxon>
        <taxon>Agaricomycotina</taxon>
        <taxon>Agaricomycetes</taxon>
        <taxon>Russulales</taxon>
        <taxon>Lachnocladiaceae</taxon>
        <taxon>Vararia</taxon>
    </lineage>
</organism>
<reference evidence="1" key="2">
    <citation type="journal article" date="2022" name="New Phytol.">
        <title>Evolutionary transition to the ectomycorrhizal habit in the genomes of a hyperdiverse lineage of mushroom-forming fungi.</title>
        <authorList>
            <person name="Looney B."/>
            <person name="Miyauchi S."/>
            <person name="Morin E."/>
            <person name="Drula E."/>
            <person name="Courty P.E."/>
            <person name="Kohler A."/>
            <person name="Kuo A."/>
            <person name="LaButti K."/>
            <person name="Pangilinan J."/>
            <person name="Lipzen A."/>
            <person name="Riley R."/>
            <person name="Andreopoulos W."/>
            <person name="He G."/>
            <person name="Johnson J."/>
            <person name="Nolan M."/>
            <person name="Tritt A."/>
            <person name="Barry K.W."/>
            <person name="Grigoriev I.V."/>
            <person name="Nagy L.G."/>
            <person name="Hibbett D."/>
            <person name="Henrissat B."/>
            <person name="Matheny P.B."/>
            <person name="Labbe J."/>
            <person name="Martin F.M."/>
        </authorList>
    </citation>
    <scope>NUCLEOTIDE SEQUENCE</scope>
    <source>
        <strain evidence="1">EC-137</strain>
    </source>
</reference>
<evidence type="ECO:0000313" key="2">
    <source>
        <dbReference type="Proteomes" id="UP000814128"/>
    </source>
</evidence>